<organism evidence="4 5">
    <name type="scientific">Mytilus coruscus</name>
    <name type="common">Sea mussel</name>
    <dbReference type="NCBI Taxonomy" id="42192"/>
    <lineage>
        <taxon>Eukaryota</taxon>
        <taxon>Metazoa</taxon>
        <taxon>Spiralia</taxon>
        <taxon>Lophotrochozoa</taxon>
        <taxon>Mollusca</taxon>
        <taxon>Bivalvia</taxon>
        <taxon>Autobranchia</taxon>
        <taxon>Pteriomorphia</taxon>
        <taxon>Mytilida</taxon>
        <taxon>Mytiloidea</taxon>
        <taxon>Mytilidae</taxon>
        <taxon>Mytilinae</taxon>
        <taxon>Mytilus</taxon>
    </lineage>
</organism>
<dbReference type="EMBL" id="CACVKT020004598">
    <property type="protein sequence ID" value="CAC5390672.1"/>
    <property type="molecule type" value="Genomic_DNA"/>
</dbReference>
<sequence length="162" mass="17916">MNKLKVNTITLPPSVLNVYKPPDLPYLEKVVTAGEPCTLNTAVKWASSHKDIKFYNAYGLTETTVCAANYEFTKGLGHEDFNRDIPIGKEIPGACVYLFDELPQPVPPDVVAEIYVGVLGLSKGYIGHASHYNTDKFIRNPLSDDMLLFKTGDYAFQDPDGT</sequence>
<dbReference type="PANTHER" id="PTHR44845">
    <property type="entry name" value="CARRIER DOMAIN-CONTAINING PROTEIN"/>
    <property type="match status" value="1"/>
</dbReference>
<dbReference type="AlphaFoldDB" id="A0A6J8C4L5"/>
<dbReference type="SUPFAM" id="SSF56801">
    <property type="entry name" value="Acetyl-CoA synthetase-like"/>
    <property type="match status" value="1"/>
</dbReference>
<evidence type="ECO:0000256" key="1">
    <source>
        <dbReference type="ARBA" id="ARBA00022450"/>
    </source>
</evidence>
<evidence type="ECO:0000256" key="2">
    <source>
        <dbReference type="ARBA" id="ARBA00022553"/>
    </source>
</evidence>
<keyword evidence="1" id="KW-0596">Phosphopantetheine</keyword>
<dbReference type="Gene3D" id="3.40.50.980">
    <property type="match status" value="1"/>
</dbReference>
<keyword evidence="5" id="KW-1185">Reference proteome</keyword>
<evidence type="ECO:0000313" key="5">
    <source>
        <dbReference type="Proteomes" id="UP000507470"/>
    </source>
</evidence>
<name>A0A6J8C4L5_MYTCO</name>
<gene>
    <name evidence="4" type="ORF">MCOR_25757</name>
</gene>
<dbReference type="InterPro" id="IPR000873">
    <property type="entry name" value="AMP-dep_synth/lig_dom"/>
</dbReference>
<dbReference type="PANTHER" id="PTHR44845:SF6">
    <property type="entry name" value="BETA-ALANINE-ACTIVATING ENZYME"/>
    <property type="match status" value="1"/>
</dbReference>
<protein>
    <recommendedName>
        <fullName evidence="3">AMP-dependent synthetase/ligase domain-containing protein</fullName>
    </recommendedName>
</protein>
<proteinExistence type="predicted"/>
<keyword evidence="2" id="KW-0597">Phosphoprotein</keyword>
<feature type="domain" description="AMP-dependent synthetase/ligase" evidence="3">
    <location>
        <begin position="2"/>
        <end position="125"/>
    </location>
</feature>
<dbReference type="OrthoDB" id="416786at2759"/>
<evidence type="ECO:0000259" key="3">
    <source>
        <dbReference type="Pfam" id="PF00501"/>
    </source>
</evidence>
<dbReference type="Gene3D" id="2.30.38.10">
    <property type="entry name" value="Luciferase, Domain 3"/>
    <property type="match status" value="1"/>
</dbReference>
<dbReference type="Proteomes" id="UP000507470">
    <property type="component" value="Unassembled WGS sequence"/>
</dbReference>
<evidence type="ECO:0000313" key="4">
    <source>
        <dbReference type="EMBL" id="CAC5390672.1"/>
    </source>
</evidence>
<dbReference type="Pfam" id="PF00501">
    <property type="entry name" value="AMP-binding"/>
    <property type="match status" value="1"/>
</dbReference>
<accession>A0A6J8C4L5</accession>
<reference evidence="4 5" key="1">
    <citation type="submission" date="2020-06" db="EMBL/GenBank/DDBJ databases">
        <authorList>
            <person name="Li R."/>
            <person name="Bekaert M."/>
        </authorList>
    </citation>
    <scope>NUCLEOTIDE SEQUENCE [LARGE SCALE GENOMIC DNA]</scope>
    <source>
        <strain evidence="5">wild</strain>
    </source>
</reference>